<evidence type="ECO:0000313" key="2">
    <source>
        <dbReference type="Proteomes" id="UP001057402"/>
    </source>
</evidence>
<proteinExistence type="predicted"/>
<gene>
    <name evidence="1" type="ORF">MLD38_014409</name>
</gene>
<reference evidence="2" key="1">
    <citation type="journal article" date="2023" name="Front. Plant Sci.">
        <title>Chromosomal-level genome assembly of Melastoma candidum provides insights into trichome evolution.</title>
        <authorList>
            <person name="Zhong Y."/>
            <person name="Wu W."/>
            <person name="Sun C."/>
            <person name="Zou P."/>
            <person name="Liu Y."/>
            <person name="Dai S."/>
            <person name="Zhou R."/>
        </authorList>
    </citation>
    <scope>NUCLEOTIDE SEQUENCE [LARGE SCALE GENOMIC DNA]</scope>
</reference>
<organism evidence="1 2">
    <name type="scientific">Melastoma candidum</name>
    <dbReference type="NCBI Taxonomy" id="119954"/>
    <lineage>
        <taxon>Eukaryota</taxon>
        <taxon>Viridiplantae</taxon>
        <taxon>Streptophyta</taxon>
        <taxon>Embryophyta</taxon>
        <taxon>Tracheophyta</taxon>
        <taxon>Spermatophyta</taxon>
        <taxon>Magnoliopsida</taxon>
        <taxon>eudicotyledons</taxon>
        <taxon>Gunneridae</taxon>
        <taxon>Pentapetalae</taxon>
        <taxon>rosids</taxon>
        <taxon>malvids</taxon>
        <taxon>Myrtales</taxon>
        <taxon>Melastomataceae</taxon>
        <taxon>Melastomatoideae</taxon>
        <taxon>Melastomateae</taxon>
        <taxon>Melastoma</taxon>
    </lineage>
</organism>
<protein>
    <submittedName>
        <fullName evidence="1">Uncharacterized protein</fullName>
    </submittedName>
</protein>
<keyword evidence="2" id="KW-1185">Reference proteome</keyword>
<evidence type="ECO:0000313" key="1">
    <source>
        <dbReference type="EMBL" id="KAI4376672.1"/>
    </source>
</evidence>
<sequence>MERSLETAPPLESADLYRGTGGKMKRPFGRYSRAAATPYSRPNPARTHGASGLEEGIEVGGSRWWLSRLVDPSVRLISGGATKMLPSLFARPTVDVDDGSECVPVEIKEDIGAVGDGDASNVRALPDAEDDSSSHKTISNKHQDDKTKHVENRLGDEDELRQIEQMIKGKMFPRSKMINVRSVIRRWTLLLFLWEKSSFSEVHCRDEISRLTEILQSRTAHLPAMEEGRVKPTIGGNLRISFWCGLQKLRGKNDITLVPADGN</sequence>
<comment type="caution">
    <text evidence="1">The sequence shown here is derived from an EMBL/GenBank/DDBJ whole genome shotgun (WGS) entry which is preliminary data.</text>
</comment>
<dbReference type="EMBL" id="CM042883">
    <property type="protein sequence ID" value="KAI4376672.1"/>
    <property type="molecule type" value="Genomic_DNA"/>
</dbReference>
<dbReference type="Proteomes" id="UP001057402">
    <property type="component" value="Chromosome 4"/>
</dbReference>
<name>A0ACB9RL45_9MYRT</name>
<accession>A0ACB9RL45</accession>